<reference evidence="8" key="1">
    <citation type="journal article" date="2021" name="Nat. Commun.">
        <title>Genetic determinants of endophytism in the Arabidopsis root mycobiome.</title>
        <authorList>
            <person name="Mesny F."/>
            <person name="Miyauchi S."/>
            <person name="Thiergart T."/>
            <person name="Pickel B."/>
            <person name="Atanasova L."/>
            <person name="Karlsson M."/>
            <person name="Huettel B."/>
            <person name="Barry K.W."/>
            <person name="Haridas S."/>
            <person name="Chen C."/>
            <person name="Bauer D."/>
            <person name="Andreopoulos W."/>
            <person name="Pangilinan J."/>
            <person name="LaButti K."/>
            <person name="Riley R."/>
            <person name="Lipzen A."/>
            <person name="Clum A."/>
            <person name="Drula E."/>
            <person name="Henrissat B."/>
            <person name="Kohler A."/>
            <person name="Grigoriev I.V."/>
            <person name="Martin F.M."/>
            <person name="Hacquard S."/>
        </authorList>
    </citation>
    <scope>NUCLEOTIDE SEQUENCE</scope>
    <source>
        <strain evidence="8">MPI-CAGE-CH-0243</strain>
    </source>
</reference>
<keyword evidence="3" id="KW-0378">Hydrolase</keyword>
<dbReference type="Pfam" id="PF00782">
    <property type="entry name" value="DSPc"/>
    <property type="match status" value="1"/>
</dbReference>
<dbReference type="InterPro" id="IPR000387">
    <property type="entry name" value="Tyr_Pase_dom"/>
</dbReference>
<feature type="compositionally biased region" description="Acidic residues" evidence="5">
    <location>
        <begin position="128"/>
        <end position="141"/>
    </location>
</feature>
<dbReference type="GO" id="GO:0004725">
    <property type="term" value="F:protein tyrosine phosphatase activity"/>
    <property type="evidence" value="ECO:0007669"/>
    <property type="project" value="UniProtKB-EC"/>
</dbReference>
<evidence type="ECO:0000259" key="6">
    <source>
        <dbReference type="PROSITE" id="PS50054"/>
    </source>
</evidence>
<sequence>MDEVIHSERLWQVKVVSRLFISDVSIPRTPDALRAHGITHVLSIVEKSQLPKIPKELSVVHKHFDIADDPLADILGIIGSACDWIESSLDPGAQDITQQNQSTSEEKNQGLQKEETDTKKETGKEPDIDAEEPENREDMEPEPTLKPSKPPQTRVLIHCTQSISRSPAILLAYLMRKLHLSYPSALALARESRPLILPNQGFAEQLLLWRNMGFDAFDSEGNPKALYRRWMAENETMMVGGEEWRGRYRARGMGELAARVGRLRGERLEGRSEGNGNSMGGFDSGE</sequence>
<dbReference type="GO" id="GO:0008138">
    <property type="term" value="F:protein tyrosine/serine/threonine phosphatase activity"/>
    <property type="evidence" value="ECO:0007669"/>
    <property type="project" value="TreeGrafter"/>
</dbReference>
<evidence type="ECO:0000313" key="9">
    <source>
        <dbReference type="Proteomes" id="UP000700596"/>
    </source>
</evidence>
<feature type="region of interest" description="Disordered" evidence="5">
    <location>
        <begin position="267"/>
        <end position="286"/>
    </location>
</feature>
<dbReference type="PROSITE" id="PS50056">
    <property type="entry name" value="TYR_PHOSPHATASE_2"/>
    <property type="match status" value="1"/>
</dbReference>
<dbReference type="EC" id="3.1.3.48" evidence="2"/>
<dbReference type="InterPro" id="IPR000340">
    <property type="entry name" value="Dual-sp_phosphatase_cat-dom"/>
</dbReference>
<name>A0A9P9IC52_9PLEO</name>
<dbReference type="PROSITE" id="PS50054">
    <property type="entry name" value="TYR_PHOSPHATASE_DUAL"/>
    <property type="match status" value="1"/>
</dbReference>
<comment type="similarity">
    <text evidence="1">Belongs to the protein-tyrosine phosphatase family. Non-receptor class dual specificity subfamily.</text>
</comment>
<dbReference type="OrthoDB" id="10252009at2759"/>
<dbReference type="Proteomes" id="UP000700596">
    <property type="component" value="Unassembled WGS sequence"/>
</dbReference>
<feature type="region of interest" description="Disordered" evidence="5">
    <location>
        <begin position="94"/>
        <end position="153"/>
    </location>
</feature>
<protein>
    <recommendedName>
        <fullName evidence="2">protein-tyrosine-phosphatase</fullName>
        <ecNumber evidence="2">3.1.3.48</ecNumber>
    </recommendedName>
</protein>
<evidence type="ECO:0000256" key="3">
    <source>
        <dbReference type="ARBA" id="ARBA00022801"/>
    </source>
</evidence>
<dbReference type="InterPro" id="IPR029021">
    <property type="entry name" value="Prot-tyrosine_phosphatase-like"/>
</dbReference>
<comment type="caution">
    <text evidence="8">The sequence shown here is derived from an EMBL/GenBank/DDBJ whole genome shotgun (WGS) entry which is preliminary data.</text>
</comment>
<dbReference type="CDD" id="cd14498">
    <property type="entry name" value="DSP"/>
    <property type="match status" value="1"/>
</dbReference>
<dbReference type="SUPFAM" id="SSF52799">
    <property type="entry name" value="(Phosphotyrosine protein) phosphatases II"/>
    <property type="match status" value="1"/>
</dbReference>
<feature type="compositionally biased region" description="Gly residues" evidence="5">
    <location>
        <begin position="277"/>
        <end position="286"/>
    </location>
</feature>
<dbReference type="PANTHER" id="PTHR45848">
    <property type="entry name" value="DUAL SPECIFICITY PROTEIN PHOSPHATASE 12 FAMILY MEMBER"/>
    <property type="match status" value="1"/>
</dbReference>
<evidence type="ECO:0000259" key="7">
    <source>
        <dbReference type="PROSITE" id="PS50056"/>
    </source>
</evidence>
<keyword evidence="9" id="KW-1185">Reference proteome</keyword>
<keyword evidence="4" id="KW-0904">Protein phosphatase</keyword>
<evidence type="ECO:0000256" key="2">
    <source>
        <dbReference type="ARBA" id="ARBA00013064"/>
    </source>
</evidence>
<dbReference type="InterPro" id="IPR020422">
    <property type="entry name" value="TYR_PHOSPHATASE_DUAL_dom"/>
</dbReference>
<dbReference type="SMART" id="SM00195">
    <property type="entry name" value="DSPc"/>
    <property type="match status" value="1"/>
</dbReference>
<gene>
    <name evidence="8" type="ORF">B0J11DRAFT_539179</name>
</gene>
<organism evidence="8 9">
    <name type="scientific">Dendryphion nanum</name>
    <dbReference type="NCBI Taxonomy" id="256645"/>
    <lineage>
        <taxon>Eukaryota</taxon>
        <taxon>Fungi</taxon>
        <taxon>Dikarya</taxon>
        <taxon>Ascomycota</taxon>
        <taxon>Pezizomycotina</taxon>
        <taxon>Dothideomycetes</taxon>
        <taxon>Pleosporomycetidae</taxon>
        <taxon>Pleosporales</taxon>
        <taxon>Torulaceae</taxon>
        <taxon>Dendryphion</taxon>
    </lineage>
</organism>
<evidence type="ECO:0000256" key="1">
    <source>
        <dbReference type="ARBA" id="ARBA00008601"/>
    </source>
</evidence>
<dbReference type="Gene3D" id="3.90.190.10">
    <property type="entry name" value="Protein tyrosine phosphatase superfamily"/>
    <property type="match status" value="1"/>
</dbReference>
<dbReference type="PANTHER" id="PTHR45848:SF4">
    <property type="entry name" value="DUAL SPECIFICITY PROTEIN PHOSPHATASE 12"/>
    <property type="match status" value="1"/>
</dbReference>
<feature type="domain" description="Tyrosine specific protein phosphatases" evidence="7">
    <location>
        <begin position="154"/>
        <end position="197"/>
    </location>
</feature>
<accession>A0A9P9IC52</accession>
<dbReference type="AlphaFoldDB" id="A0A9P9IC52"/>
<evidence type="ECO:0000256" key="4">
    <source>
        <dbReference type="ARBA" id="ARBA00022912"/>
    </source>
</evidence>
<proteinExistence type="inferred from homology"/>
<dbReference type="EMBL" id="JAGMWT010000015">
    <property type="protein sequence ID" value="KAH7116103.1"/>
    <property type="molecule type" value="Genomic_DNA"/>
</dbReference>
<feature type="compositionally biased region" description="Basic and acidic residues" evidence="5">
    <location>
        <begin position="104"/>
        <end position="127"/>
    </location>
</feature>
<feature type="domain" description="Tyrosine-protein phosphatase" evidence="6">
    <location>
        <begin position="11"/>
        <end position="215"/>
    </location>
</feature>
<evidence type="ECO:0000313" key="8">
    <source>
        <dbReference type="EMBL" id="KAH7116103.1"/>
    </source>
</evidence>
<evidence type="ECO:0000256" key="5">
    <source>
        <dbReference type="SAM" id="MobiDB-lite"/>
    </source>
</evidence>